<dbReference type="Gene3D" id="1.10.3720.10">
    <property type="entry name" value="MetI-like"/>
    <property type="match status" value="1"/>
</dbReference>
<proteinExistence type="inferred from homology"/>
<evidence type="ECO:0000256" key="2">
    <source>
        <dbReference type="ARBA" id="ARBA00010072"/>
    </source>
</evidence>
<keyword evidence="7 12" id="KW-1133">Transmembrane helix</keyword>
<organism evidence="15 16">
    <name type="scientific">Ancylobacter tetraedralis</name>
    <dbReference type="NCBI Taxonomy" id="217068"/>
    <lineage>
        <taxon>Bacteria</taxon>
        <taxon>Pseudomonadati</taxon>
        <taxon>Pseudomonadota</taxon>
        <taxon>Alphaproteobacteria</taxon>
        <taxon>Hyphomicrobiales</taxon>
        <taxon>Xanthobacteraceae</taxon>
        <taxon>Ancylobacter</taxon>
    </lineage>
</organism>
<feature type="transmembrane region" description="Helical" evidence="12">
    <location>
        <begin position="92"/>
        <end position="113"/>
    </location>
</feature>
<dbReference type="PANTHER" id="PTHR30614:SF0">
    <property type="entry name" value="L-CYSTINE TRANSPORT SYSTEM PERMEASE PROTEIN TCYL"/>
    <property type="match status" value="1"/>
</dbReference>
<evidence type="ECO:0000256" key="5">
    <source>
        <dbReference type="ARBA" id="ARBA00022692"/>
    </source>
</evidence>
<keyword evidence="4" id="KW-1003">Cell membrane</keyword>
<dbReference type="FunFam" id="1.10.3720.10:FF:000006">
    <property type="entry name" value="Glutamate/aspartate ABC transporter, permease protein GltK"/>
    <property type="match status" value="1"/>
</dbReference>
<comment type="subunit">
    <text evidence="10">The complex is composed of two ATP-binding proteins (GltL), two transmembrane proteins (GltJ and GltK) and a solute-binding protein (GltI).</text>
</comment>
<keyword evidence="5 12" id="KW-0812">Transmembrane</keyword>
<evidence type="ECO:0000256" key="13">
    <source>
        <dbReference type="SAM" id="MobiDB-lite"/>
    </source>
</evidence>
<dbReference type="SUPFAM" id="SSF161098">
    <property type="entry name" value="MetI-like"/>
    <property type="match status" value="1"/>
</dbReference>
<feature type="transmembrane region" description="Helical" evidence="12">
    <location>
        <begin position="321"/>
        <end position="346"/>
    </location>
</feature>
<evidence type="ECO:0000256" key="7">
    <source>
        <dbReference type="ARBA" id="ARBA00022989"/>
    </source>
</evidence>
<sequence>MAPDSPSWSGLESRKSISFRARRSNALPPNRLRDSWFDQGDRTTQWLRRCVAARADTSTTSGAVMNAHPAMDTTGTSRDMSKAPEIIHPPRLGRWIGVILVGTVMAWIVYQALTNPGFQWDVVGRYLLDVGVLKGVAMTLQLTAIVMIVGLLIGIVVAVMRMSGDPLLIFCAHAFVWFFRGTPVLVQLVFWYNLAALFPAIEIGIPFGGPKFFEIPATVAISSFTAALLGLGLNEGAYMAEIIRAGLMSVDNGQSEASKALGHKPWHTFWVVVLPQAMKAIVPPTGNQVIGMLKYTSIASVVALYELMHSVELIYSRNFEIVPLLIVAALWYLFLVSILSVIQYFIEKHYSKGWQGQDDRGA</sequence>
<evidence type="ECO:0000256" key="10">
    <source>
        <dbReference type="ARBA" id="ARBA00062718"/>
    </source>
</evidence>
<evidence type="ECO:0000256" key="11">
    <source>
        <dbReference type="ARBA" id="ARBA00073645"/>
    </source>
</evidence>
<keyword evidence="8 12" id="KW-0472">Membrane</keyword>
<feature type="transmembrane region" description="Helical" evidence="12">
    <location>
        <begin position="167"/>
        <end position="192"/>
    </location>
</feature>
<keyword evidence="6" id="KW-0029">Amino-acid transport</keyword>
<protein>
    <recommendedName>
        <fullName evidence="11">Glutamate/aspartate import permease protein GltK</fullName>
    </recommendedName>
</protein>
<evidence type="ECO:0000313" key="16">
    <source>
        <dbReference type="Proteomes" id="UP000533469"/>
    </source>
</evidence>
<feature type="transmembrane region" description="Helical" evidence="12">
    <location>
        <begin position="212"/>
        <end position="234"/>
    </location>
</feature>
<dbReference type="NCBIfam" id="TIGR01726">
    <property type="entry name" value="HEQRo_perm_3TM"/>
    <property type="match status" value="1"/>
</dbReference>
<dbReference type="AlphaFoldDB" id="A0A839ZDA9"/>
<accession>A0A839ZDA9</accession>
<dbReference type="EMBL" id="JACICD010000006">
    <property type="protein sequence ID" value="MBB3772698.1"/>
    <property type="molecule type" value="Genomic_DNA"/>
</dbReference>
<comment type="function">
    <text evidence="9">Part of the ABC transporter complex GltIJKL involved in glutamate and aspartate uptake. Probably responsible for the translocation of the substrate across the membrane.</text>
</comment>
<keyword evidence="3 12" id="KW-0813">Transport</keyword>
<evidence type="ECO:0000256" key="4">
    <source>
        <dbReference type="ARBA" id="ARBA00022475"/>
    </source>
</evidence>
<dbReference type="RefSeq" id="WP_246340201.1">
    <property type="nucleotide sequence ID" value="NZ_JACICD010000006.1"/>
</dbReference>
<dbReference type="InterPro" id="IPR010065">
    <property type="entry name" value="AA_ABC_transptr_permease_3TM"/>
</dbReference>
<evidence type="ECO:0000256" key="8">
    <source>
        <dbReference type="ARBA" id="ARBA00023136"/>
    </source>
</evidence>
<dbReference type="InterPro" id="IPR035906">
    <property type="entry name" value="MetI-like_sf"/>
</dbReference>
<feature type="domain" description="ABC transmembrane type-1" evidence="14">
    <location>
        <begin position="136"/>
        <end position="343"/>
    </location>
</feature>
<comment type="subcellular location">
    <subcellularLocation>
        <location evidence="1">Cell inner membrane</location>
        <topology evidence="1">Multi-pass membrane protein</topology>
    </subcellularLocation>
    <subcellularLocation>
        <location evidence="12">Cell membrane</location>
        <topology evidence="12">Multi-pass membrane protein</topology>
    </subcellularLocation>
</comment>
<dbReference type="PROSITE" id="PS50928">
    <property type="entry name" value="ABC_TM1"/>
    <property type="match status" value="1"/>
</dbReference>
<evidence type="ECO:0000256" key="3">
    <source>
        <dbReference type="ARBA" id="ARBA00022448"/>
    </source>
</evidence>
<evidence type="ECO:0000313" key="15">
    <source>
        <dbReference type="EMBL" id="MBB3772698.1"/>
    </source>
</evidence>
<evidence type="ECO:0000259" key="14">
    <source>
        <dbReference type="PROSITE" id="PS50928"/>
    </source>
</evidence>
<feature type="transmembrane region" description="Helical" evidence="12">
    <location>
        <begin position="133"/>
        <end position="160"/>
    </location>
</feature>
<dbReference type="InterPro" id="IPR043429">
    <property type="entry name" value="ArtM/GltK/GlnP/TcyL/YhdX-like"/>
</dbReference>
<dbReference type="GO" id="GO:0022857">
    <property type="term" value="F:transmembrane transporter activity"/>
    <property type="evidence" value="ECO:0007669"/>
    <property type="project" value="InterPro"/>
</dbReference>
<keyword evidence="16" id="KW-1185">Reference proteome</keyword>
<evidence type="ECO:0000256" key="1">
    <source>
        <dbReference type="ARBA" id="ARBA00004429"/>
    </source>
</evidence>
<reference evidence="15 16" key="1">
    <citation type="submission" date="2020-08" db="EMBL/GenBank/DDBJ databases">
        <title>Genomic Encyclopedia of Type Strains, Phase IV (KMG-IV): sequencing the most valuable type-strain genomes for metagenomic binning, comparative biology and taxonomic classification.</title>
        <authorList>
            <person name="Goeker M."/>
        </authorList>
    </citation>
    <scope>NUCLEOTIDE SEQUENCE [LARGE SCALE GENOMIC DNA]</scope>
    <source>
        <strain evidence="15 16">DSM 5895</strain>
    </source>
</reference>
<feature type="region of interest" description="Disordered" evidence="13">
    <location>
        <begin position="64"/>
        <end position="83"/>
    </location>
</feature>
<dbReference type="GO" id="GO:0006865">
    <property type="term" value="P:amino acid transport"/>
    <property type="evidence" value="ECO:0007669"/>
    <property type="project" value="UniProtKB-KW"/>
</dbReference>
<evidence type="ECO:0000256" key="6">
    <source>
        <dbReference type="ARBA" id="ARBA00022970"/>
    </source>
</evidence>
<gene>
    <name evidence="15" type="ORF">FHS55_003319</name>
</gene>
<dbReference type="Proteomes" id="UP000533469">
    <property type="component" value="Unassembled WGS sequence"/>
</dbReference>
<comment type="similarity">
    <text evidence="2">Belongs to the binding-protein-dependent transport system permease family. HisMQ subfamily.</text>
</comment>
<dbReference type="PANTHER" id="PTHR30614">
    <property type="entry name" value="MEMBRANE COMPONENT OF AMINO ACID ABC TRANSPORTER"/>
    <property type="match status" value="1"/>
</dbReference>
<evidence type="ECO:0000256" key="9">
    <source>
        <dbReference type="ARBA" id="ARBA00060298"/>
    </source>
</evidence>
<evidence type="ECO:0000256" key="12">
    <source>
        <dbReference type="RuleBase" id="RU363032"/>
    </source>
</evidence>
<dbReference type="CDD" id="cd06261">
    <property type="entry name" value="TM_PBP2"/>
    <property type="match status" value="1"/>
</dbReference>
<dbReference type="GO" id="GO:0043190">
    <property type="term" value="C:ATP-binding cassette (ABC) transporter complex"/>
    <property type="evidence" value="ECO:0007669"/>
    <property type="project" value="InterPro"/>
</dbReference>
<comment type="caution">
    <text evidence="15">The sequence shown here is derived from an EMBL/GenBank/DDBJ whole genome shotgun (WGS) entry which is preliminary data.</text>
</comment>
<name>A0A839ZDA9_9HYPH</name>
<dbReference type="InterPro" id="IPR000515">
    <property type="entry name" value="MetI-like"/>
</dbReference>
<dbReference type="Pfam" id="PF00528">
    <property type="entry name" value="BPD_transp_1"/>
    <property type="match status" value="1"/>
</dbReference>